<dbReference type="PANTHER" id="PTHR48081">
    <property type="entry name" value="AB HYDROLASE SUPERFAMILY PROTEIN C4A8.06C"/>
    <property type="match status" value="1"/>
</dbReference>
<dbReference type="Gene3D" id="3.40.50.1820">
    <property type="entry name" value="alpha/beta hydrolase"/>
    <property type="match status" value="1"/>
</dbReference>
<keyword evidence="2" id="KW-0378">Hydrolase</keyword>
<evidence type="ECO:0000313" key="6">
    <source>
        <dbReference type="EMBL" id="GAN05565.1"/>
    </source>
</evidence>
<organism evidence="6">
    <name type="scientific">Mucor ambiguus</name>
    <dbReference type="NCBI Taxonomy" id="91626"/>
    <lineage>
        <taxon>Eukaryota</taxon>
        <taxon>Fungi</taxon>
        <taxon>Fungi incertae sedis</taxon>
        <taxon>Mucoromycota</taxon>
        <taxon>Mucoromycotina</taxon>
        <taxon>Mucoromycetes</taxon>
        <taxon>Mucorales</taxon>
        <taxon>Mucorineae</taxon>
        <taxon>Mucoraceae</taxon>
        <taxon>Mucor</taxon>
    </lineage>
</organism>
<feature type="domain" description="Alpha/beta hydrolase fold-3" evidence="5">
    <location>
        <begin position="124"/>
        <end position="332"/>
    </location>
</feature>
<dbReference type="PROSITE" id="PS01174">
    <property type="entry name" value="LIPASE_GDXG_SER"/>
    <property type="match status" value="1"/>
</dbReference>
<evidence type="ECO:0000256" key="4">
    <source>
        <dbReference type="SAM" id="SignalP"/>
    </source>
</evidence>
<dbReference type="GO" id="GO:0016787">
    <property type="term" value="F:hydrolase activity"/>
    <property type="evidence" value="ECO:0007669"/>
    <property type="project" value="UniProtKB-KW"/>
</dbReference>
<dbReference type="AlphaFoldDB" id="A0A0C9LUT1"/>
<feature type="signal peptide" evidence="4">
    <location>
        <begin position="1"/>
        <end position="25"/>
    </location>
</feature>
<dbReference type="OrthoDB" id="408631at2759"/>
<evidence type="ECO:0000256" key="1">
    <source>
        <dbReference type="ARBA" id="ARBA00010515"/>
    </source>
</evidence>
<keyword evidence="7" id="KW-1185">Reference proteome</keyword>
<dbReference type="STRING" id="91626.A0A0C9LUT1"/>
<evidence type="ECO:0000256" key="3">
    <source>
        <dbReference type="PROSITE-ProRule" id="PRU10038"/>
    </source>
</evidence>
<proteinExistence type="inferred from homology"/>
<protein>
    <submittedName>
        <fullName evidence="6">Esterase</fullName>
    </submittedName>
</protein>
<keyword evidence="4" id="KW-0732">Signal</keyword>
<feature type="chain" id="PRO_5002208945" evidence="4">
    <location>
        <begin position="26"/>
        <end position="370"/>
    </location>
</feature>
<dbReference type="InterPro" id="IPR050300">
    <property type="entry name" value="GDXG_lipolytic_enzyme"/>
</dbReference>
<evidence type="ECO:0000256" key="2">
    <source>
        <dbReference type="ARBA" id="ARBA00022801"/>
    </source>
</evidence>
<feature type="active site" evidence="3">
    <location>
        <position position="204"/>
    </location>
</feature>
<sequence length="370" mass="41921">METFYPGRATFAIAVLIAFLGTKNGRNLGAEIIHKHIKQTIIFWLPLRVRCKIVERIMSMPIKRGRAVMSNVTKPWGAQHDYISRVQKSGIVGHWIVKDSQLAKKQQRVSWVEKTAFEADLTIYYIHGGGFRYGDSLMYMESFIHIIEYLRETRGLNVRIFSIEYNRMPEVNYYKTKEDCLNGYRYLINHVKLDPKKIVFAGDSAGGNLVATSLLTIRDLGLPQPAGNVMISPWANIDNSQSVRPNKVYLDCLTPRMLNKDLGNYFPEAAGCANEEEKNLALRNPAFSPVFSSFTGICPTLVTYGGTEIFQHDVEELIGCLKRDQVKVDVITREAPHIWLISSILAPTHAIWKTDCSKLADWCANCVLQS</sequence>
<dbReference type="Pfam" id="PF07859">
    <property type="entry name" value="Abhydrolase_3"/>
    <property type="match status" value="1"/>
</dbReference>
<dbReference type="EMBL" id="DF836384">
    <property type="protein sequence ID" value="GAN05565.1"/>
    <property type="molecule type" value="Genomic_DNA"/>
</dbReference>
<dbReference type="InterPro" id="IPR013094">
    <property type="entry name" value="AB_hydrolase_3"/>
</dbReference>
<reference evidence="6" key="1">
    <citation type="submission" date="2014-09" db="EMBL/GenBank/DDBJ databases">
        <title>Draft genome sequence of an oleaginous Mucoromycotina fungus Mucor ambiguus NBRC6742.</title>
        <authorList>
            <person name="Takeda I."/>
            <person name="Yamane N."/>
            <person name="Morita T."/>
            <person name="Tamano K."/>
            <person name="Machida M."/>
            <person name="Baker S."/>
            <person name="Koike H."/>
        </authorList>
    </citation>
    <scope>NUCLEOTIDE SEQUENCE</scope>
    <source>
        <strain evidence="6">NBRC 6742</strain>
    </source>
</reference>
<evidence type="ECO:0000313" key="7">
    <source>
        <dbReference type="Proteomes" id="UP000053815"/>
    </source>
</evidence>
<gene>
    <name evidence="6" type="ORF">MAM1_0095d05036</name>
</gene>
<dbReference type="InterPro" id="IPR029058">
    <property type="entry name" value="AB_hydrolase_fold"/>
</dbReference>
<name>A0A0C9LUT1_9FUNG</name>
<accession>A0A0C9LUT1</accession>
<dbReference type="Proteomes" id="UP000053815">
    <property type="component" value="Unassembled WGS sequence"/>
</dbReference>
<dbReference type="SUPFAM" id="SSF53474">
    <property type="entry name" value="alpha/beta-Hydrolases"/>
    <property type="match status" value="1"/>
</dbReference>
<comment type="similarity">
    <text evidence="1">Belongs to the 'GDXG' lipolytic enzyme family.</text>
</comment>
<evidence type="ECO:0000259" key="5">
    <source>
        <dbReference type="Pfam" id="PF07859"/>
    </source>
</evidence>
<dbReference type="InterPro" id="IPR033140">
    <property type="entry name" value="Lipase_GDXG_put_SER_AS"/>
</dbReference>
<dbReference type="PANTHER" id="PTHR48081:SF31">
    <property type="entry name" value="STERYL ACETYL HYDROLASE MUG81-RELATED"/>
    <property type="match status" value="1"/>
</dbReference>